<feature type="non-terminal residue" evidence="4">
    <location>
        <position position="1"/>
    </location>
</feature>
<dbReference type="EMBL" id="CAUJNA010002148">
    <property type="protein sequence ID" value="CAJ1390817.1"/>
    <property type="molecule type" value="Genomic_DNA"/>
</dbReference>
<dbReference type="Proteomes" id="UP001178507">
    <property type="component" value="Unassembled WGS sequence"/>
</dbReference>
<keyword evidence="1" id="KW-0677">Repeat</keyword>
<dbReference type="InterPro" id="IPR011989">
    <property type="entry name" value="ARM-like"/>
</dbReference>
<evidence type="ECO:0000256" key="1">
    <source>
        <dbReference type="ARBA" id="ARBA00022737"/>
    </source>
</evidence>
<comment type="function">
    <text evidence="2">Catalyzes the hydroxylation of the N(6)-(4-aminobutyl)-L-lysine intermediate produced by deoxyhypusine synthase/DHPS on a critical lysine of the eukaryotic translation initiation factor 5A/eIF-5A. This is the second step of the post-translational modification of that lysine into an unusual amino acid residue named hypusine. Hypusination is unique to mature eIF-5A factor and is essential for its function.</text>
</comment>
<comment type="caution">
    <text evidence="4">The sequence shown here is derived from an EMBL/GenBank/DDBJ whole genome shotgun (WGS) entry which is preliminary data.</text>
</comment>
<dbReference type="PANTHER" id="PTHR12697:SF5">
    <property type="entry name" value="DEOXYHYPUSINE HYDROXYLASE"/>
    <property type="match status" value="1"/>
</dbReference>
<evidence type="ECO:0000313" key="5">
    <source>
        <dbReference type="Proteomes" id="UP001178507"/>
    </source>
</evidence>
<organism evidence="4 5">
    <name type="scientific">Effrenium voratum</name>
    <dbReference type="NCBI Taxonomy" id="2562239"/>
    <lineage>
        <taxon>Eukaryota</taxon>
        <taxon>Sar</taxon>
        <taxon>Alveolata</taxon>
        <taxon>Dinophyceae</taxon>
        <taxon>Suessiales</taxon>
        <taxon>Symbiodiniaceae</taxon>
        <taxon>Effrenium</taxon>
    </lineage>
</organism>
<dbReference type="Pfam" id="PF02985">
    <property type="entry name" value="HEAT"/>
    <property type="match status" value="1"/>
</dbReference>
<gene>
    <name evidence="4" type="ORF">EVOR1521_LOCUS16133</name>
</gene>
<name>A0AA36N630_9DINO</name>
<evidence type="ECO:0000256" key="2">
    <source>
        <dbReference type="ARBA" id="ARBA00045876"/>
    </source>
</evidence>
<proteinExistence type="predicted"/>
<dbReference type="InterPro" id="IPR016024">
    <property type="entry name" value="ARM-type_fold"/>
</dbReference>
<dbReference type="GO" id="GO:0016491">
    <property type="term" value="F:oxidoreductase activity"/>
    <property type="evidence" value="ECO:0007669"/>
    <property type="project" value="TreeGrafter"/>
</dbReference>
<dbReference type="InterPro" id="IPR000357">
    <property type="entry name" value="HEAT"/>
</dbReference>
<keyword evidence="5" id="KW-1185">Reference proteome</keyword>
<dbReference type="InterPro" id="IPR021133">
    <property type="entry name" value="HEAT_type_2"/>
</dbReference>
<dbReference type="SUPFAM" id="SSF48371">
    <property type="entry name" value="ARM repeat"/>
    <property type="match status" value="1"/>
</dbReference>
<dbReference type="PANTHER" id="PTHR12697">
    <property type="entry name" value="PBS LYASE HEAT-LIKE PROTEIN"/>
    <property type="match status" value="1"/>
</dbReference>
<dbReference type="Pfam" id="PF13646">
    <property type="entry name" value="HEAT_2"/>
    <property type="match status" value="1"/>
</dbReference>
<feature type="repeat" description="HEAT" evidence="3">
    <location>
        <begin position="350"/>
        <end position="387"/>
    </location>
</feature>
<dbReference type="PROSITE" id="PS50077">
    <property type="entry name" value="HEAT_REPEAT"/>
    <property type="match status" value="1"/>
</dbReference>
<dbReference type="InterPro" id="IPR004155">
    <property type="entry name" value="PBS_lyase_HEAT"/>
</dbReference>
<evidence type="ECO:0000313" key="4">
    <source>
        <dbReference type="EMBL" id="CAJ1390817.1"/>
    </source>
</evidence>
<accession>A0AA36N630</accession>
<evidence type="ECO:0000256" key="3">
    <source>
        <dbReference type="PROSITE-ProRule" id="PRU00103"/>
    </source>
</evidence>
<dbReference type="Gene3D" id="1.25.10.10">
    <property type="entry name" value="Leucine-rich Repeat Variant"/>
    <property type="match status" value="3"/>
</dbReference>
<reference evidence="4" key="1">
    <citation type="submission" date="2023-08" db="EMBL/GenBank/DDBJ databases">
        <authorList>
            <person name="Chen Y."/>
            <person name="Shah S."/>
            <person name="Dougan E. K."/>
            <person name="Thang M."/>
            <person name="Chan C."/>
        </authorList>
    </citation>
    <scope>NUCLEOTIDE SEQUENCE</scope>
</reference>
<protein>
    <submittedName>
        <fullName evidence="4">Uncharacterized protein</fullName>
    </submittedName>
</protein>
<sequence>HFPALSRNGPKMAVEVLARQASPVDGLLAALRSPRSAVRIWALIQIAKLGPIKAEQFQLDKQVSDLLRDEDSAVQEQALLTLGQQGGRGARHVDAIARRISMSMERRVRVAALHALGNLGPSAGSVQSDVLAALDDKDPAVAAAACVALGRMKVTSLDGKLAGMESREPQVVAAACAGLSAMDRRVDAVGKQLSHRDPSVKATCSQLVVLPSSNGRQAAAAKALSGMTKAEDFSPELVRLLSEDAVLRHSAAQTLRDLAPTLAPAQKAELGSLLKGPPLVAGAAAFVLAEVGAAPDQIAALENLLSHKVEDTSACAVTASGAAPPLPAALRKPAVAACAALGAAEGGDKVAPRLTALLESPDAEVRAAAAEALGKLRQQTAVPMLLQGLEDASPAVVLASCRALGSFPSTETGAAVARLLEDPQPTVRASAAHALADMGAEAHVEKIAVLLDDRAPPVQVAAMRALATCERGQLHAAAVCRLALKADERTCVTALQTLMQLGERGAAYAEELHALLDAATPEIATQAHRALDCFRGGRDAVPSLADLPKVQLTIAAGTPGLEG</sequence>
<dbReference type="AlphaFoldDB" id="A0AA36N630"/>
<dbReference type="SMART" id="SM00567">
    <property type="entry name" value="EZ_HEAT"/>
    <property type="match status" value="6"/>
</dbReference>